<evidence type="ECO:0000259" key="1">
    <source>
        <dbReference type="Pfam" id="PF12323"/>
    </source>
</evidence>
<comment type="caution">
    <text evidence="2">The sequence shown here is derived from an EMBL/GenBank/DDBJ whole genome shotgun (WGS) entry which is preliminary data.</text>
</comment>
<dbReference type="PATRIC" id="fig|1398.22.peg.2194"/>
<protein>
    <recommendedName>
        <fullName evidence="1">Transposase putative helix-turn-helix domain-containing protein</fullName>
    </recommendedName>
</protein>
<evidence type="ECO:0000313" key="2">
    <source>
        <dbReference type="EMBL" id="KWZ81035.1"/>
    </source>
</evidence>
<organism evidence="2 3">
    <name type="scientific">Heyndrickxia coagulans</name>
    <name type="common">Weizmannia coagulans</name>
    <dbReference type="NCBI Taxonomy" id="1398"/>
    <lineage>
        <taxon>Bacteria</taxon>
        <taxon>Bacillati</taxon>
        <taxon>Bacillota</taxon>
        <taxon>Bacilli</taxon>
        <taxon>Bacillales</taxon>
        <taxon>Bacillaceae</taxon>
        <taxon>Heyndrickxia</taxon>
    </lineage>
</organism>
<name>A0A133KNE2_HEYCO</name>
<dbReference type="Proteomes" id="UP000070376">
    <property type="component" value="Unassembled WGS sequence"/>
</dbReference>
<gene>
    <name evidence="2" type="ORF">HMPREF3213_02188</name>
</gene>
<reference evidence="3" key="1">
    <citation type="submission" date="2016-01" db="EMBL/GenBank/DDBJ databases">
        <authorList>
            <person name="Mitreva M."/>
            <person name="Pepin K.H."/>
            <person name="Mihindukulasuriya K.A."/>
            <person name="Fulton R."/>
            <person name="Fronick C."/>
            <person name="O'Laughlin M."/>
            <person name="Miner T."/>
            <person name="Herter B."/>
            <person name="Rosa B.A."/>
            <person name="Cordes M."/>
            <person name="Tomlinson C."/>
            <person name="Wollam A."/>
            <person name="Palsikar V.B."/>
            <person name="Mardis E.R."/>
            <person name="Wilson R.K."/>
        </authorList>
    </citation>
    <scope>NUCLEOTIDE SEQUENCE [LARGE SCALE GENOMIC DNA]</scope>
    <source>
        <strain evidence="3">GED7749B</strain>
    </source>
</reference>
<evidence type="ECO:0000313" key="3">
    <source>
        <dbReference type="Proteomes" id="UP000070376"/>
    </source>
</evidence>
<sequence length="117" mass="13348">MYGFHLKPPLTRFSKHMNCTVISFVLIGWGNRFSEKDGQEKGGGMAVILQAEGTVGRFYLPKEVETVLINKAYKFRICPTKKQEILLPKQSDAAVSFSTIFLKPSMQILFLKSRRMM</sequence>
<dbReference type="InterPro" id="IPR021027">
    <property type="entry name" value="Transposase_put_HTH"/>
</dbReference>
<dbReference type="Pfam" id="PF12323">
    <property type="entry name" value="HTH_OrfB_IS605"/>
    <property type="match status" value="1"/>
</dbReference>
<accession>A0A133KNE2</accession>
<proteinExistence type="predicted"/>
<feature type="domain" description="Transposase putative helix-turn-helix" evidence="1">
    <location>
        <begin position="70"/>
        <end position="92"/>
    </location>
</feature>
<dbReference type="EMBL" id="LRPN01000083">
    <property type="protein sequence ID" value="KWZ81035.1"/>
    <property type="molecule type" value="Genomic_DNA"/>
</dbReference>
<dbReference type="AlphaFoldDB" id="A0A133KNE2"/>